<evidence type="ECO:0000256" key="4">
    <source>
        <dbReference type="ARBA" id="ARBA00011988"/>
    </source>
</evidence>
<evidence type="ECO:0000256" key="11">
    <source>
        <dbReference type="ARBA" id="ARBA00022985"/>
    </source>
</evidence>
<keyword evidence="9 15" id="KW-0418">Kinase</keyword>
<evidence type="ECO:0000256" key="7">
    <source>
        <dbReference type="ARBA" id="ARBA00022679"/>
    </source>
</evidence>
<sequence>MKFKKTAKGSIAYCQHTPSDIEPNWFGADFWRQQSAITGSSKGRYTTWFVDASCVASEQNQWVLRHYYRGGLIEKISRDQYLFTGLEKTRAVAELALLETLFNQGFAVPKPIAANVERSGLFYRADLIIERVEGAEDLVARLSKSAMSEALWQTLGETIAQFHNHGVYHADLNAKNILICADKFYLIDFDRGELRQTNPQWQQANMSRLLRSFRKELAKLPTLAFNEDNWQQLHQAYQAKLNR</sequence>
<keyword evidence="8 15" id="KW-0547">Nucleotide-binding</keyword>
<organism evidence="16 17">
    <name type="scientific">Shewanella schlegeliana</name>
    <dbReference type="NCBI Taxonomy" id="190308"/>
    <lineage>
        <taxon>Bacteria</taxon>
        <taxon>Pseudomonadati</taxon>
        <taxon>Pseudomonadota</taxon>
        <taxon>Gammaproteobacteria</taxon>
        <taxon>Alteromonadales</taxon>
        <taxon>Shewanellaceae</taxon>
        <taxon>Shewanella</taxon>
    </lineage>
</organism>
<evidence type="ECO:0000256" key="8">
    <source>
        <dbReference type="ARBA" id="ARBA00022741"/>
    </source>
</evidence>
<evidence type="ECO:0000256" key="10">
    <source>
        <dbReference type="ARBA" id="ARBA00022840"/>
    </source>
</evidence>
<evidence type="ECO:0000256" key="15">
    <source>
        <dbReference type="HAMAP-Rule" id="MF_00521"/>
    </source>
</evidence>
<dbReference type="Gene3D" id="1.10.510.10">
    <property type="entry name" value="Transferase(Phosphotransferase) domain 1"/>
    <property type="match status" value="1"/>
</dbReference>
<feature type="active site" evidence="15">
    <location>
        <position position="171"/>
    </location>
</feature>
<evidence type="ECO:0000256" key="12">
    <source>
        <dbReference type="ARBA" id="ARBA00023136"/>
    </source>
</evidence>
<evidence type="ECO:0000256" key="3">
    <source>
        <dbReference type="ARBA" id="ARBA00010327"/>
    </source>
</evidence>
<comment type="function">
    <text evidence="15">Catalyzes the ATP-dependent phosphorylation of the 3-deoxy-D-manno-octulosonic acid (Kdo) residue in Kdo-lipid IV(A) at the 4-OH position.</text>
</comment>
<dbReference type="Pfam" id="PF06293">
    <property type="entry name" value="Kdo"/>
    <property type="match status" value="1"/>
</dbReference>
<keyword evidence="10 15" id="KW-0067">ATP-binding</keyword>
<dbReference type="Proteomes" id="UP000604898">
    <property type="component" value="Unassembled WGS sequence"/>
</dbReference>
<dbReference type="InterPro" id="IPR011009">
    <property type="entry name" value="Kinase-like_dom_sf"/>
</dbReference>
<evidence type="ECO:0000313" key="17">
    <source>
        <dbReference type="Proteomes" id="UP000604898"/>
    </source>
</evidence>
<reference evidence="16 17" key="1">
    <citation type="submission" date="2021-01" db="EMBL/GenBank/DDBJ databases">
        <title>Genome sequence of Shewanella schlegeliana JCM 11561.</title>
        <authorList>
            <person name="Zhang H."/>
            <person name="Li C."/>
        </authorList>
    </citation>
    <scope>NUCLEOTIDE SEQUENCE [LARGE SCALE GENOMIC DNA]</scope>
    <source>
        <strain evidence="16 17">JCM 11561</strain>
    </source>
</reference>
<keyword evidence="12 15" id="KW-0472">Membrane</keyword>
<dbReference type="RefSeq" id="WP_202723531.1">
    <property type="nucleotide sequence ID" value="NZ_BPEX01000022.1"/>
</dbReference>
<dbReference type="EMBL" id="JAESVD010000014">
    <property type="protein sequence ID" value="MBL4915259.1"/>
    <property type="molecule type" value="Genomic_DNA"/>
</dbReference>
<keyword evidence="6 15" id="KW-0997">Cell inner membrane</keyword>
<comment type="similarity">
    <text evidence="3 15">Belongs to the protein kinase superfamily. KdkA/RfaP family.</text>
</comment>
<dbReference type="InterPro" id="IPR022826">
    <property type="entry name" value="KDO_kinase"/>
</dbReference>
<evidence type="ECO:0000256" key="13">
    <source>
        <dbReference type="ARBA" id="ARBA00029511"/>
    </source>
</evidence>
<evidence type="ECO:0000256" key="1">
    <source>
        <dbReference type="ARBA" id="ARBA00004515"/>
    </source>
</evidence>
<gene>
    <name evidence="15" type="primary">kdkA</name>
    <name evidence="16" type="ORF">JMA39_19370</name>
</gene>
<evidence type="ECO:0000256" key="9">
    <source>
        <dbReference type="ARBA" id="ARBA00022777"/>
    </source>
</evidence>
<accession>A0ABS1T538</accession>
<evidence type="ECO:0000313" key="16">
    <source>
        <dbReference type="EMBL" id="MBL4915259.1"/>
    </source>
</evidence>
<comment type="subcellular location">
    <subcellularLocation>
        <location evidence="1 15">Cell inner membrane</location>
        <topology evidence="1 15">Peripheral membrane protein</topology>
        <orientation evidence="1 15">Cytoplasmic side</orientation>
    </subcellularLocation>
</comment>
<comment type="pathway">
    <text evidence="2 15">Bacterial outer membrane biogenesis; LPS core biosynthesis.</text>
</comment>
<dbReference type="GO" id="GO:0016301">
    <property type="term" value="F:kinase activity"/>
    <property type="evidence" value="ECO:0007669"/>
    <property type="project" value="UniProtKB-KW"/>
</dbReference>
<evidence type="ECO:0000256" key="14">
    <source>
        <dbReference type="ARBA" id="ARBA00034417"/>
    </source>
</evidence>
<evidence type="ECO:0000256" key="5">
    <source>
        <dbReference type="ARBA" id="ARBA00022475"/>
    </source>
</evidence>
<dbReference type="SUPFAM" id="SSF56112">
    <property type="entry name" value="Protein kinase-like (PK-like)"/>
    <property type="match status" value="1"/>
</dbReference>
<keyword evidence="5 15" id="KW-1003">Cell membrane</keyword>
<keyword evidence="11 15" id="KW-0448">Lipopolysaccharide biosynthesis</keyword>
<keyword evidence="7 15" id="KW-0808">Transferase</keyword>
<protein>
    <recommendedName>
        <fullName evidence="13 15">3-deoxy-D-manno-octulosonic acid kinase</fullName>
        <shortName evidence="15">Kdo kinase</shortName>
        <ecNumber evidence="4 15">2.7.1.166</ecNumber>
    </recommendedName>
</protein>
<dbReference type="NCBIfam" id="NF002475">
    <property type="entry name" value="PRK01723.1"/>
    <property type="match status" value="1"/>
</dbReference>
<evidence type="ECO:0000256" key="6">
    <source>
        <dbReference type="ARBA" id="ARBA00022519"/>
    </source>
</evidence>
<name>A0ABS1T538_9GAMM</name>
<keyword evidence="17" id="KW-1185">Reference proteome</keyword>
<proteinExistence type="inferred from homology"/>
<dbReference type="HAMAP" id="MF_00521">
    <property type="entry name" value="KDO_kinase"/>
    <property type="match status" value="1"/>
</dbReference>
<comment type="catalytic activity">
    <reaction evidence="14 15">
        <text>an alpha-Kdo-(2-&gt;6)-lipid IVA + ATP = a 4-O-phospho-alpha-Kdo-(2-&gt;6)-lipid IVA + ADP + H(+)</text>
        <dbReference type="Rhea" id="RHEA:74271"/>
        <dbReference type="ChEBI" id="CHEBI:15378"/>
        <dbReference type="ChEBI" id="CHEBI:30616"/>
        <dbReference type="ChEBI" id="CHEBI:176428"/>
        <dbReference type="ChEBI" id="CHEBI:193140"/>
        <dbReference type="ChEBI" id="CHEBI:456216"/>
        <dbReference type="EC" id="2.7.1.166"/>
    </reaction>
</comment>
<evidence type="ECO:0000256" key="2">
    <source>
        <dbReference type="ARBA" id="ARBA00004713"/>
    </source>
</evidence>
<comment type="caution">
    <text evidence="16">The sequence shown here is derived from an EMBL/GenBank/DDBJ whole genome shotgun (WGS) entry which is preliminary data.</text>
</comment>
<dbReference type="EC" id="2.7.1.166" evidence="4 15"/>